<proteinExistence type="predicted"/>
<organism evidence="1 2">
    <name type="scientific">Dactylosporangium maewongense</name>
    <dbReference type="NCBI Taxonomy" id="634393"/>
    <lineage>
        <taxon>Bacteria</taxon>
        <taxon>Bacillati</taxon>
        <taxon>Actinomycetota</taxon>
        <taxon>Actinomycetes</taxon>
        <taxon>Micromonosporales</taxon>
        <taxon>Micromonosporaceae</taxon>
        <taxon>Dactylosporangium</taxon>
    </lineage>
</organism>
<comment type="caution">
    <text evidence="1">The sequence shown here is derived from an EMBL/GenBank/DDBJ whole genome shotgun (WGS) entry which is preliminary data.</text>
</comment>
<sequence>MQMDGVILPEPPPLHERVTVTVESGIDEVDTRDGKIRDIDRHSRTVPPHVTNRQLWTVAPPHANPSMTYRLDS</sequence>
<keyword evidence="2" id="KW-1185">Reference proteome</keyword>
<dbReference type="EMBL" id="BAAAQD010000047">
    <property type="protein sequence ID" value="GAA1571839.1"/>
    <property type="molecule type" value="Genomic_DNA"/>
</dbReference>
<name>A0ABP4P1A8_9ACTN</name>
<reference evidence="2" key="1">
    <citation type="journal article" date="2019" name="Int. J. Syst. Evol. Microbiol.">
        <title>The Global Catalogue of Microorganisms (GCM) 10K type strain sequencing project: providing services to taxonomists for standard genome sequencing and annotation.</title>
        <authorList>
            <consortium name="The Broad Institute Genomics Platform"/>
            <consortium name="The Broad Institute Genome Sequencing Center for Infectious Disease"/>
            <person name="Wu L."/>
            <person name="Ma J."/>
        </authorList>
    </citation>
    <scope>NUCLEOTIDE SEQUENCE [LARGE SCALE GENOMIC DNA]</scope>
    <source>
        <strain evidence="2">JCM 15933</strain>
    </source>
</reference>
<protein>
    <submittedName>
        <fullName evidence="1">Uncharacterized protein</fullName>
    </submittedName>
</protein>
<accession>A0ABP4P1A8</accession>
<dbReference type="Proteomes" id="UP001501470">
    <property type="component" value="Unassembled WGS sequence"/>
</dbReference>
<gene>
    <name evidence="1" type="ORF">GCM10009827_112290</name>
</gene>
<evidence type="ECO:0000313" key="2">
    <source>
        <dbReference type="Proteomes" id="UP001501470"/>
    </source>
</evidence>
<evidence type="ECO:0000313" key="1">
    <source>
        <dbReference type="EMBL" id="GAA1571839.1"/>
    </source>
</evidence>